<dbReference type="InterPro" id="IPR013105">
    <property type="entry name" value="TPR_2"/>
</dbReference>
<dbReference type="Proteomes" id="UP001157733">
    <property type="component" value="Chromosome"/>
</dbReference>
<dbReference type="InterPro" id="IPR011990">
    <property type="entry name" value="TPR-like_helical_dom_sf"/>
</dbReference>
<accession>A0ABN8VWN0</accession>
<evidence type="ECO:0000256" key="2">
    <source>
        <dbReference type="ARBA" id="ARBA00022803"/>
    </source>
</evidence>
<protein>
    <submittedName>
        <fullName evidence="4">TPR_REGION domain-containing protein</fullName>
    </submittedName>
</protein>
<sequence>MIATDWFLQGKAAQATGCLEEAIDCYNKVLDENLRLLGEFHPDVALVKNSLGTVWFKKGEYERAVCYLEDALKVLYKICSPDHPMLAEACSTLGKVWSHNGDMDKAIQFYEQALIIYKKAGLMEKVPALEKKVERLFQKMKESRV</sequence>
<evidence type="ECO:0000256" key="1">
    <source>
        <dbReference type="ARBA" id="ARBA00022737"/>
    </source>
</evidence>
<dbReference type="Gene3D" id="1.25.40.10">
    <property type="entry name" value="Tetratricopeptide repeat domain"/>
    <property type="match status" value="1"/>
</dbReference>
<dbReference type="SUPFAM" id="SSF48452">
    <property type="entry name" value="TPR-like"/>
    <property type="match status" value="1"/>
</dbReference>
<reference evidence="4 5" key="1">
    <citation type="submission" date="2022-09" db="EMBL/GenBank/DDBJ databases">
        <authorList>
            <person name="Kop L."/>
        </authorList>
    </citation>
    <scope>NUCLEOTIDE SEQUENCE [LARGE SCALE GENOMIC DNA]</scope>
    <source>
        <strain evidence="4 5">347</strain>
    </source>
</reference>
<dbReference type="InterPro" id="IPR019734">
    <property type="entry name" value="TPR_rpt"/>
</dbReference>
<dbReference type="Pfam" id="PF13424">
    <property type="entry name" value="TPR_12"/>
    <property type="match status" value="1"/>
</dbReference>
<evidence type="ECO:0000256" key="3">
    <source>
        <dbReference type="PROSITE-ProRule" id="PRU00339"/>
    </source>
</evidence>
<evidence type="ECO:0000313" key="5">
    <source>
        <dbReference type="Proteomes" id="UP001157733"/>
    </source>
</evidence>
<dbReference type="Pfam" id="PF07719">
    <property type="entry name" value="TPR_2"/>
    <property type="match status" value="1"/>
</dbReference>
<keyword evidence="5" id="KW-1185">Reference proteome</keyword>
<dbReference type="SMART" id="SM00028">
    <property type="entry name" value="TPR"/>
    <property type="match status" value="3"/>
</dbReference>
<dbReference type="RefSeq" id="WP_282010532.1">
    <property type="nucleotide sequence ID" value="NZ_OX336137.1"/>
</dbReference>
<dbReference type="PANTHER" id="PTHR19959:SF119">
    <property type="entry name" value="FUNGAL LIPASE-LIKE DOMAIN-CONTAINING PROTEIN"/>
    <property type="match status" value="1"/>
</dbReference>
<evidence type="ECO:0000313" key="4">
    <source>
        <dbReference type="EMBL" id="CAI2717606.1"/>
    </source>
</evidence>
<dbReference type="PROSITE" id="PS50005">
    <property type="entry name" value="TPR"/>
    <property type="match status" value="1"/>
</dbReference>
<proteinExistence type="predicted"/>
<gene>
    <name evidence="4" type="ORF">NSPWAT_0747</name>
</gene>
<feature type="repeat" description="TPR" evidence="3">
    <location>
        <begin position="87"/>
        <end position="120"/>
    </location>
</feature>
<organism evidence="4 5">
    <name type="scientific">Nitrospina watsonii</name>
    <dbReference type="NCBI Taxonomy" id="1323948"/>
    <lineage>
        <taxon>Bacteria</taxon>
        <taxon>Pseudomonadati</taxon>
        <taxon>Nitrospinota/Tectimicrobiota group</taxon>
        <taxon>Nitrospinota</taxon>
        <taxon>Nitrospinia</taxon>
        <taxon>Nitrospinales</taxon>
        <taxon>Nitrospinaceae</taxon>
        <taxon>Nitrospina</taxon>
    </lineage>
</organism>
<keyword evidence="2 3" id="KW-0802">TPR repeat</keyword>
<dbReference type="EMBL" id="OX336137">
    <property type="protein sequence ID" value="CAI2717606.1"/>
    <property type="molecule type" value="Genomic_DNA"/>
</dbReference>
<keyword evidence="1" id="KW-0677">Repeat</keyword>
<dbReference type="PANTHER" id="PTHR19959">
    <property type="entry name" value="KINESIN LIGHT CHAIN"/>
    <property type="match status" value="1"/>
</dbReference>
<name>A0ABN8VWN0_9BACT</name>